<sequence length="118" mass="11973">MARNIVHEAGDALYVAVTAPATPVSGDPVLIGQIPGVAITDEQSDGKTSVLCTGVANLLVKGETTVNAAITAGDIVYYDAAASPHKINKDNTNGVRYGYALADVGSGVTATIPVKIGY</sequence>
<evidence type="ECO:0000313" key="2">
    <source>
        <dbReference type="Proteomes" id="UP000272400"/>
    </source>
</evidence>
<dbReference type="EMBL" id="RJKE01000001">
    <property type="protein sequence ID" value="ROO82587.1"/>
    <property type="molecule type" value="Genomic_DNA"/>
</dbReference>
<dbReference type="AlphaFoldDB" id="A0A3N1CMP0"/>
<reference evidence="1 2" key="1">
    <citation type="submission" date="2018-11" db="EMBL/GenBank/DDBJ databases">
        <title>Sequencing the genomes of 1000 actinobacteria strains.</title>
        <authorList>
            <person name="Klenk H.-P."/>
        </authorList>
    </citation>
    <scope>NUCLEOTIDE SEQUENCE [LARGE SCALE GENOMIC DNA]</scope>
    <source>
        <strain evidence="1 2">DSM 44254</strain>
    </source>
</reference>
<gene>
    <name evidence="1" type="ORF">EDD29_0067</name>
</gene>
<name>A0A3N1CMP0_9ACTN</name>
<dbReference type="Proteomes" id="UP000272400">
    <property type="component" value="Unassembled WGS sequence"/>
</dbReference>
<comment type="caution">
    <text evidence="1">The sequence shown here is derived from an EMBL/GenBank/DDBJ whole genome shotgun (WGS) entry which is preliminary data.</text>
</comment>
<keyword evidence="2" id="KW-1185">Reference proteome</keyword>
<dbReference type="InterPro" id="IPR011231">
    <property type="entry name" value="Phage_VT1-Sakai_H0018"/>
</dbReference>
<accession>A0A3N1CMP0</accession>
<dbReference type="OrthoDB" id="3479411at2"/>
<dbReference type="RefSeq" id="WP_123661597.1">
    <property type="nucleotide sequence ID" value="NZ_RJKE01000001.1"/>
</dbReference>
<protein>
    <submittedName>
        <fullName evidence="1">Uncharacterized protein DUF2190</fullName>
    </submittedName>
</protein>
<dbReference type="Pfam" id="PF09956">
    <property type="entry name" value="Phage_cement_2"/>
    <property type="match status" value="1"/>
</dbReference>
<evidence type="ECO:0000313" key="1">
    <source>
        <dbReference type="EMBL" id="ROO82587.1"/>
    </source>
</evidence>
<organism evidence="1 2">
    <name type="scientific">Actinocorallia herbida</name>
    <dbReference type="NCBI Taxonomy" id="58109"/>
    <lineage>
        <taxon>Bacteria</taxon>
        <taxon>Bacillati</taxon>
        <taxon>Actinomycetota</taxon>
        <taxon>Actinomycetes</taxon>
        <taxon>Streptosporangiales</taxon>
        <taxon>Thermomonosporaceae</taxon>
        <taxon>Actinocorallia</taxon>
    </lineage>
</organism>
<proteinExistence type="predicted"/>